<keyword evidence="5" id="KW-1185">Reference proteome</keyword>
<dbReference type="RefSeq" id="XP_028673619.1">
    <property type="nucleotide sequence ID" value="XM_028817786.2"/>
</dbReference>
<reference evidence="4" key="3">
    <citation type="submission" date="2025-09" db="UniProtKB">
        <authorList>
            <consortium name="Ensembl"/>
        </authorList>
    </citation>
    <scope>IDENTIFICATION</scope>
</reference>
<dbReference type="GO" id="GO:0019005">
    <property type="term" value="C:SCF ubiquitin ligase complex"/>
    <property type="evidence" value="ECO:0007669"/>
    <property type="project" value="TreeGrafter"/>
</dbReference>
<dbReference type="SUPFAM" id="SSF52047">
    <property type="entry name" value="RNI-like"/>
    <property type="match status" value="1"/>
</dbReference>
<dbReference type="GeneID" id="114663860"/>
<dbReference type="Pfam" id="PF25372">
    <property type="entry name" value="DUF7885"/>
    <property type="match status" value="1"/>
</dbReference>
<dbReference type="Gene3D" id="3.80.10.10">
    <property type="entry name" value="Ribonuclease Inhibitor"/>
    <property type="match status" value="1"/>
</dbReference>
<evidence type="ECO:0000313" key="5">
    <source>
        <dbReference type="Proteomes" id="UP000694620"/>
    </source>
</evidence>
<evidence type="ECO:0000256" key="2">
    <source>
        <dbReference type="ARBA" id="ARBA00039628"/>
    </source>
</evidence>
<dbReference type="GeneTree" id="ENSGT00730000111305"/>
<evidence type="ECO:0000256" key="1">
    <source>
        <dbReference type="ARBA" id="ARBA00038257"/>
    </source>
</evidence>
<dbReference type="InterPro" id="IPR057207">
    <property type="entry name" value="FBXL15_LRR"/>
</dbReference>
<gene>
    <name evidence="4" type="primary">AMN1</name>
    <name evidence="4" type="synonym">amn1</name>
</gene>
<organism evidence="4 5">
    <name type="scientific">Erpetoichthys calabaricus</name>
    <name type="common">Rope fish</name>
    <name type="synonym">Calamoichthys calabaricus</name>
    <dbReference type="NCBI Taxonomy" id="27687"/>
    <lineage>
        <taxon>Eukaryota</taxon>
        <taxon>Metazoa</taxon>
        <taxon>Chordata</taxon>
        <taxon>Craniata</taxon>
        <taxon>Vertebrata</taxon>
        <taxon>Euteleostomi</taxon>
        <taxon>Actinopterygii</taxon>
        <taxon>Polypteriformes</taxon>
        <taxon>Polypteridae</taxon>
        <taxon>Erpetoichthys</taxon>
    </lineage>
</organism>
<protein>
    <recommendedName>
        <fullName evidence="2">Protein AMN1 homolog</fullName>
    </recommendedName>
</protein>
<reference evidence="4" key="1">
    <citation type="submission" date="2021-06" db="EMBL/GenBank/DDBJ databases">
        <authorList>
            <consortium name="Wellcome Sanger Institute Data Sharing"/>
        </authorList>
    </citation>
    <scope>NUCLEOTIDE SEQUENCE [LARGE SCALE GENOMIC DNA]</scope>
</reference>
<dbReference type="CTD" id="196394"/>
<dbReference type="PANTHER" id="PTHR13318:SF254">
    <property type="entry name" value="PROTEIN AMN1 HOMOLOG"/>
    <property type="match status" value="1"/>
</dbReference>
<proteinExistence type="inferred from homology"/>
<dbReference type="OrthoDB" id="10257471at2759"/>
<feature type="domain" description="F-box/LRR-repeat protein 15-like leucin rich repeat" evidence="3">
    <location>
        <begin position="59"/>
        <end position="240"/>
    </location>
</feature>
<dbReference type="GO" id="GO:0031146">
    <property type="term" value="P:SCF-dependent proteasomal ubiquitin-dependent protein catabolic process"/>
    <property type="evidence" value="ECO:0007669"/>
    <property type="project" value="TreeGrafter"/>
</dbReference>
<dbReference type="InterPro" id="IPR006553">
    <property type="entry name" value="Leu-rich_rpt_Cys-con_subtyp"/>
</dbReference>
<evidence type="ECO:0000313" key="4">
    <source>
        <dbReference type="Ensembl" id="ENSECRP00000001510.1"/>
    </source>
</evidence>
<name>A0A8C4RG72_ERPCA</name>
<dbReference type="AlphaFoldDB" id="A0A8C4RG72"/>
<dbReference type="SMART" id="SM00367">
    <property type="entry name" value="LRR_CC"/>
    <property type="match status" value="5"/>
</dbReference>
<dbReference type="InterPro" id="IPR032675">
    <property type="entry name" value="LRR_dom_sf"/>
</dbReference>
<dbReference type="Ensembl" id="ENSECRT00000001533.1">
    <property type="protein sequence ID" value="ENSECRP00000001510.1"/>
    <property type="gene ID" value="ENSECRG00000001060.1"/>
</dbReference>
<comment type="similarity">
    <text evidence="1">Belongs to the AMN1 family.</text>
</comment>
<dbReference type="PANTHER" id="PTHR13318">
    <property type="entry name" value="PARTNER OF PAIRED, ISOFORM B-RELATED"/>
    <property type="match status" value="1"/>
</dbReference>
<dbReference type="Proteomes" id="UP000694620">
    <property type="component" value="Chromosome 1"/>
</dbReference>
<accession>A0A8C4RG72</accession>
<evidence type="ECO:0000259" key="3">
    <source>
        <dbReference type="Pfam" id="PF25372"/>
    </source>
</evidence>
<sequence>MPKSLLTLCLCYMESLMSKYHFDIKTLPANVKDKLIKIMSTKGTINDKNISQVLHSGIQELHLQNCKLSDSALKQLSNCKFLKEIHLNSRKENCFTISSEGIKAIALACPFLCVISLWRCCKVSDEGILALAHNCRHLQIVTLSGCLAITDASLLALGQNCRFLHSIDFSSTRVTDDGVIGLVTGVCSQNIKEIHMGRCTNVTAEAVEAVLTCCPQIKILLFHGCPLVKDLSRDALEQLEGLKEIEQVTWTIY</sequence>
<reference evidence="4" key="2">
    <citation type="submission" date="2025-08" db="UniProtKB">
        <authorList>
            <consortium name="Ensembl"/>
        </authorList>
    </citation>
    <scope>IDENTIFICATION</scope>
</reference>